<dbReference type="PANTHER" id="PTHR32046:SF11">
    <property type="entry name" value="IMMUNE-ASSOCIATED NUCLEOTIDE-BINDING PROTEIN 10-LIKE"/>
    <property type="match status" value="1"/>
</dbReference>
<proteinExistence type="predicted"/>
<organism evidence="2 3">
    <name type="scientific">Ditylenchus destructor</name>
    <dbReference type="NCBI Taxonomy" id="166010"/>
    <lineage>
        <taxon>Eukaryota</taxon>
        <taxon>Metazoa</taxon>
        <taxon>Ecdysozoa</taxon>
        <taxon>Nematoda</taxon>
        <taxon>Chromadorea</taxon>
        <taxon>Rhabditida</taxon>
        <taxon>Tylenchina</taxon>
        <taxon>Tylenchomorpha</taxon>
        <taxon>Sphaerularioidea</taxon>
        <taxon>Anguinidae</taxon>
        <taxon>Anguininae</taxon>
        <taxon>Ditylenchus</taxon>
    </lineage>
</organism>
<evidence type="ECO:0000313" key="2">
    <source>
        <dbReference type="EMBL" id="KAI1696185.1"/>
    </source>
</evidence>
<evidence type="ECO:0000256" key="1">
    <source>
        <dbReference type="SAM" id="MobiDB-lite"/>
    </source>
</evidence>
<dbReference type="AlphaFoldDB" id="A0AAD4MIE8"/>
<reference evidence="2" key="1">
    <citation type="submission" date="2022-01" db="EMBL/GenBank/DDBJ databases">
        <title>Genome Sequence Resource for Two Populations of Ditylenchus destructor, the Migratory Endoparasitic Phytonematode.</title>
        <authorList>
            <person name="Zhang H."/>
            <person name="Lin R."/>
            <person name="Xie B."/>
        </authorList>
    </citation>
    <scope>NUCLEOTIDE SEQUENCE</scope>
    <source>
        <strain evidence="2">BazhouSP</strain>
    </source>
</reference>
<evidence type="ECO:0000313" key="3">
    <source>
        <dbReference type="Proteomes" id="UP001201812"/>
    </source>
</evidence>
<evidence type="ECO:0008006" key="4">
    <source>
        <dbReference type="Google" id="ProtNLM"/>
    </source>
</evidence>
<name>A0AAD4MIE8_9BILA</name>
<protein>
    <recommendedName>
        <fullName evidence="4">G domain-containing protein</fullName>
    </recommendedName>
</protein>
<dbReference type="PANTHER" id="PTHR32046">
    <property type="entry name" value="G DOMAIN-CONTAINING PROTEIN"/>
    <property type="match status" value="1"/>
</dbReference>
<dbReference type="Proteomes" id="UP001201812">
    <property type="component" value="Unassembled WGS sequence"/>
</dbReference>
<feature type="compositionally biased region" description="Polar residues" evidence="1">
    <location>
        <begin position="469"/>
        <end position="482"/>
    </location>
</feature>
<dbReference type="InterPro" id="IPR027417">
    <property type="entry name" value="P-loop_NTPase"/>
</dbReference>
<sequence length="496" mass="56600">MDFCKSAFDALSVFLEGIIRQKCYVNYLNRDNTLNILIIGETGVGKSTWVNGTANYVEYGSLDAAQLSNDPKWKIPLRFTISDDHLNEQTIFVGSEGDENEQIKVGESSTMFPQSYEFMWGNRKVRFIDTPGIGDSRGLPQNKIHLANIFRYIEEHQFRNLSAIIILMKPNEKVFTPAFMYCISELFTHLPKRCAENVLFGFTATRPFHYQIAATLTPLQQFLATLKERQNVSLEVSKDTAFCFDNEAFRFLFAALPENGITFTNDARKHYAASWGQSVKETLRFLDRVSSLTPFGTTDMLSLNEARQYISVLTKPLALISDMIDATLEEYKAEKEMMEGIAAMFGAFLKKSAIMPFNDTIEKYIELSIQQYHLIISIIQALEHGSAEYMAEITRIPADIEHVKTLADWLERYKQQKHCIEIGAKDGCTASEMKRYFQKLLNLKHCGRYIKEMFECEKRGMEDQKKHTSSGAQSHSAGNQPSFFHGSMSWISRITG</sequence>
<gene>
    <name evidence="2" type="ORF">DdX_19173</name>
</gene>
<dbReference type="Gene3D" id="3.40.50.300">
    <property type="entry name" value="P-loop containing nucleotide triphosphate hydrolases"/>
    <property type="match status" value="1"/>
</dbReference>
<feature type="region of interest" description="Disordered" evidence="1">
    <location>
        <begin position="461"/>
        <end position="484"/>
    </location>
</feature>
<accession>A0AAD4MIE8</accession>
<comment type="caution">
    <text evidence="2">The sequence shown here is derived from an EMBL/GenBank/DDBJ whole genome shotgun (WGS) entry which is preliminary data.</text>
</comment>
<dbReference type="SUPFAM" id="SSF52540">
    <property type="entry name" value="P-loop containing nucleoside triphosphate hydrolases"/>
    <property type="match status" value="2"/>
</dbReference>
<keyword evidence="3" id="KW-1185">Reference proteome</keyword>
<dbReference type="EMBL" id="JAKKPZ010000343">
    <property type="protein sequence ID" value="KAI1696185.1"/>
    <property type="molecule type" value="Genomic_DNA"/>
</dbReference>